<reference evidence="2 3" key="1">
    <citation type="submission" date="2024-11" db="EMBL/GenBank/DDBJ databases">
        <title>Chromosome-level genome assembly of the freshwater bivalve Anodonta woodiana.</title>
        <authorList>
            <person name="Chen X."/>
        </authorList>
    </citation>
    <scope>NUCLEOTIDE SEQUENCE [LARGE SCALE GENOMIC DNA]</scope>
    <source>
        <strain evidence="2">MN2024</strain>
        <tissue evidence="2">Gills</tissue>
    </source>
</reference>
<evidence type="ECO:0000313" key="3">
    <source>
        <dbReference type="Proteomes" id="UP001634394"/>
    </source>
</evidence>
<gene>
    <name evidence="2" type="ORF">ACJMK2_032707</name>
</gene>
<keyword evidence="1" id="KW-0472">Membrane</keyword>
<keyword evidence="1" id="KW-1133">Transmembrane helix</keyword>
<evidence type="ECO:0000313" key="2">
    <source>
        <dbReference type="EMBL" id="KAL3880471.1"/>
    </source>
</evidence>
<comment type="caution">
    <text evidence="2">The sequence shown here is derived from an EMBL/GenBank/DDBJ whole genome shotgun (WGS) entry which is preliminary data.</text>
</comment>
<dbReference type="Proteomes" id="UP001634394">
    <property type="component" value="Unassembled WGS sequence"/>
</dbReference>
<organism evidence="2 3">
    <name type="scientific">Sinanodonta woodiana</name>
    <name type="common">Chinese pond mussel</name>
    <name type="synonym">Anodonta woodiana</name>
    <dbReference type="NCBI Taxonomy" id="1069815"/>
    <lineage>
        <taxon>Eukaryota</taxon>
        <taxon>Metazoa</taxon>
        <taxon>Spiralia</taxon>
        <taxon>Lophotrochozoa</taxon>
        <taxon>Mollusca</taxon>
        <taxon>Bivalvia</taxon>
        <taxon>Autobranchia</taxon>
        <taxon>Heteroconchia</taxon>
        <taxon>Palaeoheterodonta</taxon>
        <taxon>Unionida</taxon>
        <taxon>Unionoidea</taxon>
        <taxon>Unionidae</taxon>
        <taxon>Unioninae</taxon>
        <taxon>Sinanodonta</taxon>
    </lineage>
</organism>
<sequence>MAYVAKYYVGIDLLGCLYHFSRSIICGNVQALGIQELYQDDSEFVMSGIMVAALAFVPLSLTVQVFEELVDFAEDDDMTK</sequence>
<dbReference type="AlphaFoldDB" id="A0ABD3X431"/>
<proteinExistence type="predicted"/>
<accession>A0ABD3X431</accession>
<evidence type="ECO:0000256" key="1">
    <source>
        <dbReference type="SAM" id="Phobius"/>
    </source>
</evidence>
<keyword evidence="1" id="KW-0812">Transmembrane</keyword>
<keyword evidence="3" id="KW-1185">Reference proteome</keyword>
<dbReference type="EMBL" id="JBJQND010000004">
    <property type="protein sequence ID" value="KAL3880471.1"/>
    <property type="molecule type" value="Genomic_DNA"/>
</dbReference>
<feature type="transmembrane region" description="Helical" evidence="1">
    <location>
        <begin position="44"/>
        <end position="66"/>
    </location>
</feature>
<name>A0ABD3X431_SINWO</name>
<feature type="non-terminal residue" evidence="2">
    <location>
        <position position="80"/>
    </location>
</feature>
<protein>
    <submittedName>
        <fullName evidence="2">Uncharacterized protein</fullName>
    </submittedName>
</protein>